<dbReference type="GO" id="GO:0016491">
    <property type="term" value="F:oxidoreductase activity"/>
    <property type="evidence" value="ECO:0007669"/>
    <property type="project" value="UniProtKB-KW"/>
</dbReference>
<reference evidence="5" key="1">
    <citation type="journal article" date="2023" name="Science">
        <title>Elucidation of the pathway for biosynthesis of saponin adjuvants from the soapbark tree.</title>
        <authorList>
            <person name="Reed J."/>
            <person name="Orme A."/>
            <person name="El-Demerdash A."/>
            <person name="Owen C."/>
            <person name="Martin L.B.B."/>
            <person name="Misra R.C."/>
            <person name="Kikuchi S."/>
            <person name="Rejzek M."/>
            <person name="Martin A.C."/>
            <person name="Harkess A."/>
            <person name="Leebens-Mack J."/>
            <person name="Louveau T."/>
            <person name="Stephenson M.J."/>
            <person name="Osbourn A."/>
        </authorList>
    </citation>
    <scope>NUCLEOTIDE SEQUENCE</scope>
    <source>
        <strain evidence="5">S10</strain>
    </source>
</reference>
<dbReference type="AlphaFoldDB" id="A0AAD7LTU5"/>
<dbReference type="Gene3D" id="2.60.120.330">
    <property type="entry name" value="B-lactam Antibiotic, Isopenicillin N Synthase, Chain"/>
    <property type="match status" value="1"/>
</dbReference>
<gene>
    <name evidence="5" type="ORF">O6P43_014059</name>
</gene>
<dbReference type="Pfam" id="PF14226">
    <property type="entry name" value="DIOX_N"/>
    <property type="match status" value="1"/>
</dbReference>
<sequence length="339" mass="39030">MNLESYPPLFRKLLENQTYEVDPFEDAIKPVQDLDPVPVIDFQCLDQLEEKKKLGEACKDWGLFRLVNHEIPSIFFSQLQEEVKKLFSLEFETKQDAFNDSPLTYFWGTPALTSSGAALTRGTQNINWVEGLNIPMCQLSQCQPQQHPVLESFRFVLVEYGNRLSRIATTLFKAMTRNLNLNLHRVKSKSYISLPTGTIRVYRYPQCSNANINATLGMEVHTDSSVLSILSQDQAISGLEVLKDDEWLTVAPIPNTLIVNMGDMMQAMSDDEYKSVKHRVKLNKHNERISIGYFVFPYDDIVIESSKYKPFTYNDFRAQVEEDIKTFGYKIGLERFHLT</sequence>
<dbReference type="Pfam" id="PF03171">
    <property type="entry name" value="2OG-FeII_Oxy"/>
    <property type="match status" value="1"/>
</dbReference>
<keyword evidence="1 3" id="KW-0479">Metal-binding</keyword>
<name>A0AAD7LTU5_QUISA</name>
<dbReference type="GO" id="GO:0046872">
    <property type="term" value="F:metal ion binding"/>
    <property type="evidence" value="ECO:0007669"/>
    <property type="project" value="UniProtKB-KW"/>
</dbReference>
<evidence type="ECO:0000256" key="3">
    <source>
        <dbReference type="RuleBase" id="RU003682"/>
    </source>
</evidence>
<keyword evidence="3" id="KW-0560">Oxidoreductase</keyword>
<evidence type="ECO:0000313" key="5">
    <source>
        <dbReference type="EMBL" id="KAJ7964206.1"/>
    </source>
</evidence>
<feature type="domain" description="Fe2OG dioxygenase" evidence="4">
    <location>
        <begin position="195"/>
        <end position="297"/>
    </location>
</feature>
<keyword evidence="6" id="KW-1185">Reference proteome</keyword>
<evidence type="ECO:0000313" key="6">
    <source>
        <dbReference type="Proteomes" id="UP001163823"/>
    </source>
</evidence>
<keyword evidence="2 3" id="KW-0408">Iron</keyword>
<dbReference type="InterPro" id="IPR026992">
    <property type="entry name" value="DIOX_N"/>
</dbReference>
<organism evidence="5 6">
    <name type="scientific">Quillaja saponaria</name>
    <name type="common">Soap bark tree</name>
    <dbReference type="NCBI Taxonomy" id="32244"/>
    <lineage>
        <taxon>Eukaryota</taxon>
        <taxon>Viridiplantae</taxon>
        <taxon>Streptophyta</taxon>
        <taxon>Embryophyta</taxon>
        <taxon>Tracheophyta</taxon>
        <taxon>Spermatophyta</taxon>
        <taxon>Magnoliopsida</taxon>
        <taxon>eudicotyledons</taxon>
        <taxon>Gunneridae</taxon>
        <taxon>Pentapetalae</taxon>
        <taxon>rosids</taxon>
        <taxon>fabids</taxon>
        <taxon>Fabales</taxon>
        <taxon>Quillajaceae</taxon>
        <taxon>Quillaja</taxon>
    </lineage>
</organism>
<proteinExistence type="inferred from homology"/>
<comment type="similarity">
    <text evidence="3">Belongs to the iron/ascorbate-dependent oxidoreductase family.</text>
</comment>
<dbReference type="SUPFAM" id="SSF51197">
    <property type="entry name" value="Clavaminate synthase-like"/>
    <property type="match status" value="1"/>
</dbReference>
<dbReference type="InterPro" id="IPR044861">
    <property type="entry name" value="IPNS-like_FE2OG_OXY"/>
</dbReference>
<comment type="caution">
    <text evidence="5">The sequence shown here is derived from an EMBL/GenBank/DDBJ whole genome shotgun (WGS) entry which is preliminary data.</text>
</comment>
<accession>A0AAD7LTU5</accession>
<evidence type="ECO:0000256" key="1">
    <source>
        <dbReference type="ARBA" id="ARBA00022723"/>
    </source>
</evidence>
<protein>
    <submittedName>
        <fullName evidence="5">Gibberellin 2-beta-dioxygenase 8</fullName>
    </submittedName>
</protein>
<dbReference type="PROSITE" id="PS51471">
    <property type="entry name" value="FE2OG_OXY"/>
    <property type="match status" value="1"/>
</dbReference>
<dbReference type="Proteomes" id="UP001163823">
    <property type="component" value="Chromosome 6"/>
</dbReference>
<dbReference type="PRINTS" id="PR00682">
    <property type="entry name" value="IPNSYNTHASE"/>
</dbReference>
<dbReference type="KEGG" id="qsa:O6P43_014059"/>
<dbReference type="EMBL" id="JARAOO010000006">
    <property type="protein sequence ID" value="KAJ7964206.1"/>
    <property type="molecule type" value="Genomic_DNA"/>
</dbReference>
<dbReference type="InterPro" id="IPR050231">
    <property type="entry name" value="Iron_ascorbate_oxido_reductase"/>
</dbReference>
<dbReference type="InterPro" id="IPR027443">
    <property type="entry name" value="IPNS-like_sf"/>
</dbReference>
<dbReference type="PANTHER" id="PTHR47990">
    <property type="entry name" value="2-OXOGLUTARATE (2OG) AND FE(II)-DEPENDENT OXYGENASE SUPERFAMILY PROTEIN-RELATED"/>
    <property type="match status" value="1"/>
</dbReference>
<evidence type="ECO:0000256" key="2">
    <source>
        <dbReference type="ARBA" id="ARBA00023004"/>
    </source>
</evidence>
<evidence type="ECO:0000259" key="4">
    <source>
        <dbReference type="PROSITE" id="PS51471"/>
    </source>
</evidence>
<dbReference type="InterPro" id="IPR005123">
    <property type="entry name" value="Oxoglu/Fe-dep_dioxygenase_dom"/>
</dbReference>